<evidence type="ECO:0000313" key="1">
    <source>
        <dbReference type="EMBL" id="PXV88387.1"/>
    </source>
</evidence>
<comment type="caution">
    <text evidence="1">The sequence shown here is derived from an EMBL/GenBank/DDBJ whole genome shotgun (WGS) entry which is preliminary data.</text>
</comment>
<name>A0A318EK15_9FIRM</name>
<dbReference type="Proteomes" id="UP000247523">
    <property type="component" value="Unassembled WGS sequence"/>
</dbReference>
<dbReference type="RefSeq" id="WP_110291386.1">
    <property type="nucleotide sequence ID" value="NZ_QICS01000008.1"/>
</dbReference>
<reference evidence="1 2" key="1">
    <citation type="submission" date="2018-05" db="EMBL/GenBank/DDBJ databases">
        <title>Genomic Encyclopedia of Type Strains, Phase IV (KMG-IV): sequencing the most valuable type-strain genomes for metagenomic binning, comparative biology and taxonomic classification.</title>
        <authorList>
            <person name="Goeker M."/>
        </authorList>
    </citation>
    <scope>NUCLEOTIDE SEQUENCE [LARGE SCALE GENOMIC DNA]</scope>
    <source>
        <strain evidence="1 2">DSM 28816</strain>
    </source>
</reference>
<dbReference type="EMBL" id="QICS01000008">
    <property type="protein sequence ID" value="PXV88387.1"/>
    <property type="molecule type" value="Genomic_DNA"/>
</dbReference>
<sequence>MNTHSTDNRTLRTHESKHQYVLLAERNGIYKYVGKTYWSCHDLNLTVKITTAKKWNSIKSVENFVEKYCSGYKTKIKEIKVTYDLVESEDQ</sequence>
<evidence type="ECO:0000313" key="2">
    <source>
        <dbReference type="Proteomes" id="UP000247523"/>
    </source>
</evidence>
<dbReference type="AlphaFoldDB" id="A0A318EK15"/>
<protein>
    <submittedName>
        <fullName evidence="1">Uncharacterized protein</fullName>
    </submittedName>
</protein>
<gene>
    <name evidence="1" type="ORF">C8E03_108114</name>
</gene>
<organism evidence="1 2">
    <name type="scientific">Lachnotalea glycerini</name>
    <dbReference type="NCBI Taxonomy" id="1763509"/>
    <lineage>
        <taxon>Bacteria</taxon>
        <taxon>Bacillati</taxon>
        <taxon>Bacillota</taxon>
        <taxon>Clostridia</taxon>
        <taxon>Lachnospirales</taxon>
        <taxon>Lachnospiraceae</taxon>
        <taxon>Lachnotalea</taxon>
    </lineage>
</organism>
<proteinExistence type="predicted"/>
<accession>A0A318EK15</accession>